<protein>
    <submittedName>
        <fullName evidence="2">Uncharacterized protein</fullName>
    </submittedName>
</protein>
<proteinExistence type="predicted"/>
<name>A0A3B0X3E1_9ZZZZ</name>
<feature type="region of interest" description="Disordered" evidence="1">
    <location>
        <begin position="1"/>
        <end position="20"/>
    </location>
</feature>
<dbReference type="EMBL" id="UOFH01000067">
    <property type="protein sequence ID" value="VAW59270.1"/>
    <property type="molecule type" value="Genomic_DNA"/>
</dbReference>
<accession>A0A3B0X3E1</accession>
<evidence type="ECO:0000313" key="2">
    <source>
        <dbReference type="EMBL" id="VAW59270.1"/>
    </source>
</evidence>
<gene>
    <name evidence="2" type="ORF">MNBD_GAMMA08-481</name>
</gene>
<feature type="region of interest" description="Disordered" evidence="1">
    <location>
        <begin position="30"/>
        <end position="65"/>
    </location>
</feature>
<dbReference type="AlphaFoldDB" id="A0A3B0X3E1"/>
<evidence type="ECO:0000256" key="1">
    <source>
        <dbReference type="SAM" id="MobiDB-lite"/>
    </source>
</evidence>
<reference evidence="2" key="1">
    <citation type="submission" date="2018-06" db="EMBL/GenBank/DDBJ databases">
        <authorList>
            <person name="Zhirakovskaya E."/>
        </authorList>
    </citation>
    <scope>NUCLEOTIDE SEQUENCE</scope>
</reference>
<feature type="compositionally biased region" description="Basic and acidic residues" evidence="1">
    <location>
        <begin position="7"/>
        <end position="20"/>
    </location>
</feature>
<organism evidence="2">
    <name type="scientific">hydrothermal vent metagenome</name>
    <dbReference type="NCBI Taxonomy" id="652676"/>
    <lineage>
        <taxon>unclassified sequences</taxon>
        <taxon>metagenomes</taxon>
        <taxon>ecological metagenomes</taxon>
    </lineage>
</organism>
<sequence length="65" mass="7567">MAIKRVKLSDTMKRKGKSSEKLLNNMNEQEIEDQAMSDPDNPPLTDKQMEEFTLANNRKKNNEKN</sequence>